<dbReference type="OrthoDB" id="2590239at2759"/>
<accession>A0A8H7CII4</accession>
<evidence type="ECO:0000313" key="8">
    <source>
        <dbReference type="Proteomes" id="UP000620124"/>
    </source>
</evidence>
<name>A0A8H7CII4_9AGAR</name>
<proteinExistence type="inferred from homology"/>
<comment type="subcellular location">
    <subcellularLocation>
        <location evidence="1">Cytoplasm</location>
    </subcellularLocation>
</comment>
<evidence type="ECO:0000256" key="2">
    <source>
        <dbReference type="ARBA" id="ARBA00009069"/>
    </source>
</evidence>
<feature type="domain" description="Svf1-like N-terminal" evidence="5">
    <location>
        <begin position="49"/>
        <end position="99"/>
    </location>
</feature>
<organism evidence="7 8">
    <name type="scientific">Mycena venus</name>
    <dbReference type="NCBI Taxonomy" id="2733690"/>
    <lineage>
        <taxon>Eukaryota</taxon>
        <taxon>Fungi</taxon>
        <taxon>Dikarya</taxon>
        <taxon>Basidiomycota</taxon>
        <taxon>Agaricomycotina</taxon>
        <taxon>Agaricomycetes</taxon>
        <taxon>Agaricomycetidae</taxon>
        <taxon>Agaricales</taxon>
        <taxon>Marasmiineae</taxon>
        <taxon>Mycenaceae</taxon>
        <taxon>Mycena</taxon>
    </lineage>
</organism>
<dbReference type="Proteomes" id="UP000620124">
    <property type="component" value="Unassembled WGS sequence"/>
</dbReference>
<dbReference type="GO" id="GO:0005737">
    <property type="term" value="C:cytoplasm"/>
    <property type="evidence" value="ECO:0007669"/>
    <property type="project" value="UniProtKB-SubCell"/>
</dbReference>
<comment type="similarity">
    <text evidence="2">Belongs to the SVF1 family.</text>
</comment>
<feature type="region of interest" description="Disordered" evidence="4">
    <location>
        <begin position="245"/>
        <end position="267"/>
    </location>
</feature>
<dbReference type="SUPFAM" id="SSF159245">
    <property type="entry name" value="AttH-like"/>
    <property type="match status" value="1"/>
</dbReference>
<evidence type="ECO:0000256" key="3">
    <source>
        <dbReference type="ARBA" id="ARBA00022490"/>
    </source>
</evidence>
<evidence type="ECO:0000259" key="6">
    <source>
        <dbReference type="Pfam" id="PF17187"/>
    </source>
</evidence>
<dbReference type="InterPro" id="IPR033394">
    <property type="entry name" value="Svf1-like_C"/>
</dbReference>
<sequence>MFSSIFSTSAPVDPNAPTFHPITTQTKELFGQLEPKDTEWLCASGFVAETQIFYTLADDGTFLMCQIIHSSVGVWYPTIQFTCKIYNPKTKETTWKSINDLQISLEITRPKLIPGYKIGPGEKGGYSYFGHDLNKPDGYVIHRFWPRYYATGHIIRNGAASTIQGPGMFVHAIQGMRPDLVAASWNFAHFQSPQHGGVSAIQMEFTTIEKYGRKGPTSGGVVVNIGSLVVGDKLAAVTAETDWPDEELSADAPVKSRASHLNTEKDPETGYMAPREILFEWAGPSLIPESSGTYAAKLHVDVGDCANPKGLVEKVDFMAEIPRMIKVAVNYVSGTKPYIYQWYNPATLKLVGPNAGETTEIEGMLYNEATWISS</sequence>
<evidence type="ECO:0000313" key="7">
    <source>
        <dbReference type="EMBL" id="KAF7336643.1"/>
    </source>
</evidence>
<evidence type="ECO:0000259" key="5">
    <source>
        <dbReference type="Pfam" id="PF08622"/>
    </source>
</evidence>
<dbReference type="AlphaFoldDB" id="A0A8H7CII4"/>
<keyword evidence="3" id="KW-0963">Cytoplasm</keyword>
<dbReference type="InterPro" id="IPR013931">
    <property type="entry name" value="Svf1-like_N"/>
</dbReference>
<evidence type="ECO:0000256" key="4">
    <source>
        <dbReference type="SAM" id="MobiDB-lite"/>
    </source>
</evidence>
<comment type="caution">
    <text evidence="7">The sequence shown here is derived from an EMBL/GenBank/DDBJ whole genome shotgun (WGS) entry which is preliminary data.</text>
</comment>
<keyword evidence="8" id="KW-1185">Reference proteome</keyword>
<dbReference type="EMBL" id="JACAZI010000022">
    <property type="protein sequence ID" value="KAF7336643.1"/>
    <property type="molecule type" value="Genomic_DNA"/>
</dbReference>
<protein>
    <recommendedName>
        <fullName evidence="9">Survival factor 1</fullName>
    </recommendedName>
</protein>
<dbReference type="PANTHER" id="PTHR47107:SF1">
    <property type="entry name" value="CERAMIDE-BINDING PROTEIN SVF1-RELATED"/>
    <property type="match status" value="1"/>
</dbReference>
<reference evidence="7" key="1">
    <citation type="submission" date="2020-05" db="EMBL/GenBank/DDBJ databases">
        <title>Mycena genomes resolve the evolution of fungal bioluminescence.</title>
        <authorList>
            <person name="Tsai I.J."/>
        </authorList>
    </citation>
    <scope>NUCLEOTIDE SEQUENCE</scope>
    <source>
        <strain evidence="7">CCC161011</strain>
    </source>
</reference>
<dbReference type="GO" id="GO:0006979">
    <property type="term" value="P:response to oxidative stress"/>
    <property type="evidence" value="ECO:0007669"/>
    <property type="project" value="InterPro"/>
</dbReference>
<dbReference type="Pfam" id="PF08622">
    <property type="entry name" value="Svf1"/>
    <property type="match status" value="2"/>
</dbReference>
<feature type="domain" description="Svf1-like N-terminal" evidence="5">
    <location>
        <begin position="100"/>
        <end position="174"/>
    </location>
</feature>
<evidence type="ECO:0008006" key="9">
    <source>
        <dbReference type="Google" id="ProtNLM"/>
    </source>
</evidence>
<dbReference type="InterPro" id="IPR051385">
    <property type="entry name" value="Ceramide-binding_SVF1"/>
</dbReference>
<dbReference type="Pfam" id="PF17187">
    <property type="entry name" value="Svf1_C"/>
    <property type="match status" value="1"/>
</dbReference>
<feature type="domain" description="Svf1-like C-terminal" evidence="6">
    <location>
        <begin position="176"/>
        <end position="373"/>
    </location>
</feature>
<dbReference type="PANTHER" id="PTHR47107">
    <property type="entry name" value="SVF1-LIKE PROTEIN YDR222W-RELATED"/>
    <property type="match status" value="1"/>
</dbReference>
<gene>
    <name evidence="7" type="ORF">MVEN_02098800</name>
</gene>
<evidence type="ECO:0000256" key="1">
    <source>
        <dbReference type="ARBA" id="ARBA00004496"/>
    </source>
</evidence>